<evidence type="ECO:0000313" key="2">
    <source>
        <dbReference type="Proteomes" id="UP001567538"/>
    </source>
</evidence>
<name>A0ABD1I0D8_SALDI</name>
<dbReference type="Proteomes" id="UP001567538">
    <property type="component" value="Unassembled WGS sequence"/>
</dbReference>
<evidence type="ECO:0000313" key="1">
    <source>
        <dbReference type="EMBL" id="KAL1561318.1"/>
    </source>
</evidence>
<keyword evidence="2" id="KW-1185">Reference proteome</keyword>
<organism evidence="1 2">
    <name type="scientific">Salvia divinorum</name>
    <name type="common">Maria pastora</name>
    <name type="synonym">Diviner's sage</name>
    <dbReference type="NCBI Taxonomy" id="28513"/>
    <lineage>
        <taxon>Eukaryota</taxon>
        <taxon>Viridiplantae</taxon>
        <taxon>Streptophyta</taxon>
        <taxon>Embryophyta</taxon>
        <taxon>Tracheophyta</taxon>
        <taxon>Spermatophyta</taxon>
        <taxon>Magnoliopsida</taxon>
        <taxon>eudicotyledons</taxon>
        <taxon>Gunneridae</taxon>
        <taxon>Pentapetalae</taxon>
        <taxon>asterids</taxon>
        <taxon>lamiids</taxon>
        <taxon>Lamiales</taxon>
        <taxon>Lamiaceae</taxon>
        <taxon>Nepetoideae</taxon>
        <taxon>Mentheae</taxon>
        <taxon>Salviinae</taxon>
        <taxon>Salvia</taxon>
        <taxon>Salvia subgen. Calosphace</taxon>
    </lineage>
</organism>
<comment type="caution">
    <text evidence="1">The sequence shown here is derived from an EMBL/GenBank/DDBJ whole genome shotgun (WGS) entry which is preliminary data.</text>
</comment>
<protein>
    <submittedName>
        <fullName evidence="1">Uncharacterized protein</fullName>
    </submittedName>
</protein>
<dbReference type="AlphaFoldDB" id="A0ABD1I0D8"/>
<sequence>MLKNSNYFCEQSKTGCGPYPSSDNLSNFSLLLLLLKIFLHVELVHNIFCFSNVPFFTALKFLNVQDFGGVKIAEFVGVCSRNERYQT</sequence>
<reference evidence="1 2" key="1">
    <citation type="submission" date="2024-06" db="EMBL/GenBank/DDBJ databases">
        <title>A chromosome level genome sequence of Diviner's sage (Salvia divinorum).</title>
        <authorList>
            <person name="Ford S.A."/>
            <person name="Ro D.-K."/>
            <person name="Ness R.W."/>
            <person name="Phillips M.A."/>
        </authorList>
    </citation>
    <scope>NUCLEOTIDE SEQUENCE [LARGE SCALE GENOMIC DNA]</scope>
    <source>
        <strain evidence="1">SAF-2024a</strain>
        <tissue evidence="1">Leaf</tissue>
    </source>
</reference>
<dbReference type="EMBL" id="JBEAFC010000003">
    <property type="protein sequence ID" value="KAL1561318.1"/>
    <property type="molecule type" value="Genomic_DNA"/>
</dbReference>
<proteinExistence type="predicted"/>
<gene>
    <name evidence="1" type="ORF">AAHA92_04036</name>
</gene>
<accession>A0ABD1I0D8</accession>